<evidence type="ECO:0000256" key="5">
    <source>
        <dbReference type="ARBA" id="ARBA00023136"/>
    </source>
</evidence>
<dbReference type="Gene3D" id="3.90.150.10">
    <property type="entry name" value="Variant Surface Glycoprotein, subunit A domain 1"/>
    <property type="match status" value="1"/>
</dbReference>
<sequence>MSGVVCTKALENPSSHSAAAFVIFLVISTGASANKAPINIDGAEQVCLVSQQLKQAAGYYAETEKKRLETAVKLHKLSREVRTLASKGQLSNETWVAWLLNSLEKELSSTLQTAEEQTQKAIAAAAVCSQAAGHLSEFINIFYNAQGSTNYCIDNGGSKYTISRGSNKLAGCLNDQGKTELKAPLPSATKPDIDAAMKTMSDKQGTLASGQSAKCFLTQHGSSGGEAYAENGQQPTISWGLGIFTVTGTSAATADNWPHRAKAAAAATPFELCHTSIKNADAGFAHDNAKIATLLMLDSETPKIQANLDLEPKYITADYPQAKLTISKENLQSVQTAIKNLRASNSQTGQMDKLMAVEVEKLLSDKECQPSPPLAAAKPETQVSTQAAECNKQKTKKSCSTSNCKWEGTTETVGECKPKDGEETQAPAAGTGPGAAGTNSEAKKCSEKTKQEDCKDGCNWDGKECKDSSILVTKKFALSVVSAAFVALLF</sequence>
<dbReference type="GO" id="GO:0098552">
    <property type="term" value="C:side of membrane"/>
    <property type="evidence" value="ECO:0007669"/>
    <property type="project" value="UniProtKB-KW"/>
</dbReference>
<evidence type="ECO:0000256" key="3">
    <source>
        <dbReference type="ARBA" id="ARBA00022475"/>
    </source>
</evidence>
<protein>
    <submittedName>
        <fullName evidence="12">Variant surface glycoprotein</fullName>
    </submittedName>
</protein>
<dbReference type="Pfam" id="PF00913">
    <property type="entry name" value="Trypan_glycop"/>
    <property type="match status" value="1"/>
</dbReference>
<dbReference type="Gene3D" id="3.30.1680.40">
    <property type="match status" value="1"/>
</dbReference>
<feature type="signal peptide" evidence="9">
    <location>
        <begin position="1"/>
        <end position="33"/>
    </location>
</feature>
<feature type="domain" description="Trypanosome variant surface glycoprotein C-terminal" evidence="11">
    <location>
        <begin position="390"/>
        <end position="489"/>
    </location>
</feature>
<reference evidence="12" key="1">
    <citation type="journal article" date="2013" name="PLoS Pathog.">
        <title>Mosaic VSGs and the Scale of Trypanosoma brucei Antigenic Variation.</title>
        <authorList>
            <person name="Hall J.P."/>
            <person name="Wang H."/>
            <person name="Barry J.D."/>
        </authorList>
    </citation>
    <scope>NUCLEOTIDE SEQUENCE</scope>
    <source>
        <strain evidence="12">TREU927/4 GUTat 10.1</strain>
    </source>
</reference>
<feature type="compositionally biased region" description="Basic and acidic residues" evidence="8">
    <location>
        <begin position="441"/>
        <end position="455"/>
    </location>
</feature>
<evidence type="ECO:0000256" key="8">
    <source>
        <dbReference type="SAM" id="MobiDB-lite"/>
    </source>
</evidence>
<dbReference type="Pfam" id="PF10659">
    <property type="entry name" value="Trypan_glycop_C"/>
    <property type="match status" value="1"/>
</dbReference>
<keyword evidence="4" id="KW-0336">GPI-anchor</keyword>
<feature type="region of interest" description="Disordered" evidence="8">
    <location>
        <begin position="415"/>
        <end position="455"/>
    </location>
</feature>
<name>S5FUX0_9TRYP</name>
<reference evidence="12" key="2">
    <citation type="submission" date="2013-01" db="EMBL/GenBank/DDBJ databases">
        <authorList>
            <person name="Hall J.P.J."/>
            <person name="Barry J.D."/>
        </authorList>
    </citation>
    <scope>NUCLEOTIDE SEQUENCE</scope>
    <source>
        <strain evidence="12">TREU927/4 GUTat 10.1</strain>
    </source>
</reference>
<evidence type="ECO:0000256" key="6">
    <source>
        <dbReference type="ARBA" id="ARBA00023180"/>
    </source>
</evidence>
<accession>S5FUX0</accession>
<dbReference type="InterPro" id="IPR001812">
    <property type="entry name" value="Trypano_VSG_A_N_dom"/>
</dbReference>
<dbReference type="GO" id="GO:0005886">
    <property type="term" value="C:plasma membrane"/>
    <property type="evidence" value="ECO:0007669"/>
    <property type="project" value="UniProtKB-SubCell"/>
</dbReference>
<evidence type="ECO:0000259" key="10">
    <source>
        <dbReference type="Pfam" id="PF00913"/>
    </source>
</evidence>
<keyword evidence="7" id="KW-0449">Lipoprotein</keyword>
<dbReference type="VEuPathDB" id="TriTrypDB:Tb1125.9.16320"/>
<dbReference type="AlphaFoldDB" id="S5FUX0"/>
<evidence type="ECO:0000256" key="2">
    <source>
        <dbReference type="ARBA" id="ARBA00004609"/>
    </source>
</evidence>
<dbReference type="GO" id="GO:0042783">
    <property type="term" value="P:symbiont-mediated evasion of host immune response"/>
    <property type="evidence" value="ECO:0007669"/>
    <property type="project" value="InterPro"/>
</dbReference>
<comment type="function">
    <text evidence="1">VSG forms a coat on the surface of the parasite. The trypanosome evades the immune response of the host by expressing a series of antigenically distinct VSGs from an estimated 1000 VSG genes.</text>
</comment>
<evidence type="ECO:0000256" key="1">
    <source>
        <dbReference type="ARBA" id="ARBA00002523"/>
    </source>
</evidence>
<keyword evidence="9" id="KW-0732">Signal</keyword>
<organism evidence="12">
    <name type="scientific">Trypanosoma brucei</name>
    <dbReference type="NCBI Taxonomy" id="5691"/>
    <lineage>
        <taxon>Eukaryota</taxon>
        <taxon>Discoba</taxon>
        <taxon>Euglenozoa</taxon>
        <taxon>Kinetoplastea</taxon>
        <taxon>Metakinetoplastina</taxon>
        <taxon>Trypanosomatida</taxon>
        <taxon>Trypanosomatidae</taxon>
        <taxon>Trypanosoma</taxon>
    </lineage>
</organism>
<evidence type="ECO:0000256" key="7">
    <source>
        <dbReference type="ARBA" id="ARBA00023288"/>
    </source>
</evidence>
<keyword evidence="5" id="KW-0472">Membrane</keyword>
<dbReference type="InterPro" id="IPR019609">
    <property type="entry name" value="Variant_surf_glycoprt_trypan_C"/>
</dbReference>
<evidence type="ECO:0000256" key="9">
    <source>
        <dbReference type="SAM" id="SignalP"/>
    </source>
</evidence>
<evidence type="ECO:0000313" key="12">
    <source>
        <dbReference type="EMBL" id="AGQ49914.1"/>
    </source>
</evidence>
<keyword evidence="6" id="KW-0325">Glycoprotein</keyword>
<evidence type="ECO:0000259" key="11">
    <source>
        <dbReference type="Pfam" id="PF10659"/>
    </source>
</evidence>
<feature type="domain" description="Trypanosome variant surface glycoprotein A-type N-terminal" evidence="10">
    <location>
        <begin position="22"/>
        <end position="290"/>
    </location>
</feature>
<evidence type="ECO:0000256" key="4">
    <source>
        <dbReference type="ARBA" id="ARBA00022622"/>
    </source>
</evidence>
<dbReference type="VEuPathDB" id="TriTrypDB:Tb427_000159700"/>
<keyword evidence="3" id="KW-1003">Cell membrane</keyword>
<proteinExistence type="evidence at transcript level"/>
<feature type="chain" id="PRO_5004528302" evidence="9">
    <location>
        <begin position="34"/>
        <end position="490"/>
    </location>
</feature>
<dbReference type="SUPFAM" id="SSF58087">
    <property type="entry name" value="Variant surface glycoprotein (N-terminal domain)"/>
    <property type="match status" value="1"/>
</dbReference>
<dbReference type="EMBL" id="KC434570">
    <property type="protein sequence ID" value="AGQ49914.1"/>
    <property type="molecule type" value="mRNA"/>
</dbReference>
<comment type="subcellular location">
    <subcellularLocation>
        <location evidence="2">Cell membrane</location>
        <topology evidence="2">Lipid-anchor</topology>
        <topology evidence="2">GPI-anchor</topology>
    </subcellularLocation>
</comment>
<gene>
    <name evidence="12" type="primary">VSG</name>
</gene>